<dbReference type="Gene3D" id="3.90.320.10">
    <property type="match status" value="1"/>
</dbReference>
<protein>
    <recommendedName>
        <fullName evidence="1">PD-(D/E)XK endonuclease-like domain-containing protein</fullName>
    </recommendedName>
</protein>
<accession>E0NPW9</accession>
<evidence type="ECO:0000259" key="1">
    <source>
        <dbReference type="Pfam" id="PF12705"/>
    </source>
</evidence>
<dbReference type="Pfam" id="PF12705">
    <property type="entry name" value="PDDEXK_1"/>
    <property type="match status" value="1"/>
</dbReference>
<dbReference type="HOGENOM" id="CLU_013279_0_0_10"/>
<organism evidence="2 3">
    <name type="scientific">Hoylesella marshii DSM 16973 = JCM 13450</name>
    <dbReference type="NCBI Taxonomy" id="862515"/>
    <lineage>
        <taxon>Bacteria</taxon>
        <taxon>Pseudomonadati</taxon>
        <taxon>Bacteroidota</taxon>
        <taxon>Bacteroidia</taxon>
        <taxon>Bacteroidales</taxon>
        <taxon>Prevotellaceae</taxon>
        <taxon>Hoylesella</taxon>
    </lineage>
</organism>
<evidence type="ECO:0000313" key="2">
    <source>
        <dbReference type="EMBL" id="EFM02845.1"/>
    </source>
</evidence>
<feature type="domain" description="PD-(D/E)XK endonuclease-like" evidence="1">
    <location>
        <begin position="658"/>
        <end position="962"/>
    </location>
</feature>
<dbReference type="STRING" id="862515.HMPREF0658_0220"/>
<comment type="caution">
    <text evidence="2">The sequence shown here is derived from an EMBL/GenBank/DDBJ whole genome shotgun (WGS) entry which is preliminary data.</text>
</comment>
<dbReference type="InterPro" id="IPR011604">
    <property type="entry name" value="PDDEXK-like_dom_sf"/>
</dbReference>
<evidence type="ECO:0000313" key="3">
    <source>
        <dbReference type="Proteomes" id="UP000004394"/>
    </source>
</evidence>
<name>E0NPW9_9BACT</name>
<dbReference type="Proteomes" id="UP000004394">
    <property type="component" value="Unassembled WGS sequence"/>
</dbReference>
<reference evidence="2" key="1">
    <citation type="submission" date="2010-07" db="EMBL/GenBank/DDBJ databases">
        <authorList>
            <person name="Muzny D."/>
            <person name="Qin X."/>
            <person name="Deng J."/>
            <person name="Jiang H."/>
            <person name="Liu Y."/>
            <person name="Qu J."/>
            <person name="Song X.-Z."/>
            <person name="Zhang L."/>
            <person name="Thornton R."/>
            <person name="Coyle M."/>
            <person name="Francisco L."/>
            <person name="Jackson L."/>
            <person name="Javaid M."/>
            <person name="Korchina V."/>
            <person name="Kovar C."/>
            <person name="Mata R."/>
            <person name="Mathew T."/>
            <person name="Ngo R."/>
            <person name="Nguyen L."/>
            <person name="Nguyen N."/>
            <person name="Okwuonu G."/>
            <person name="Ongeri F."/>
            <person name="Pham C."/>
            <person name="Simmons D."/>
            <person name="Wilczek-Boney K."/>
            <person name="Hale W."/>
            <person name="Jakkamsetti A."/>
            <person name="Pham P."/>
            <person name="Ruth R."/>
            <person name="San Lucas F."/>
            <person name="Warren J."/>
            <person name="Zhang J."/>
            <person name="Zhao Z."/>
            <person name="Zhou C."/>
            <person name="Zhu D."/>
            <person name="Lee S."/>
            <person name="Bess C."/>
            <person name="Blankenburg K."/>
            <person name="Forbes L."/>
            <person name="Fu Q."/>
            <person name="Gubbala S."/>
            <person name="Hirani K."/>
            <person name="Jayaseelan J.C."/>
            <person name="Lara F."/>
            <person name="Munidasa M."/>
            <person name="Palculict T."/>
            <person name="Patil S."/>
            <person name="Pu L.-L."/>
            <person name="Saada N."/>
            <person name="Tang L."/>
            <person name="Weissenberger G."/>
            <person name="Zhu Y."/>
            <person name="Hemphill L."/>
            <person name="Shang Y."/>
            <person name="Youmans B."/>
            <person name="Ayvaz T."/>
            <person name="Ross M."/>
            <person name="Santibanez J."/>
            <person name="Aqrawi P."/>
            <person name="Gross S."/>
            <person name="Joshi V."/>
            <person name="Fowler G."/>
            <person name="Nazareth L."/>
            <person name="Reid J."/>
            <person name="Worley K."/>
            <person name="Petrosino J."/>
            <person name="Highlander S."/>
            <person name="Gibbs R."/>
        </authorList>
    </citation>
    <scope>NUCLEOTIDE SEQUENCE [LARGE SCALE GENOMIC DNA]</scope>
    <source>
        <strain evidence="2">DSM 16973</strain>
    </source>
</reference>
<proteinExistence type="predicted"/>
<dbReference type="eggNOG" id="COG2887">
    <property type="taxonomic scope" value="Bacteria"/>
</dbReference>
<sequence length="963" mass="111475">MNKTFLQCVAQDLIEKYGNRLSRIAIVFPNKRAALFLNEELAKAAGKPLWSPAYITISDLFRRHSRLTVGDPIKLISDLYKCFSDITGSNEPIDRFYGWGQLLLADFDDIDKNMAEASRVFANLRDVHEYDDLSYLTEEQKALLKRFFHHFSEEQHSLLKEKFIRLWNNLYEVYRQFNDLIKSQGIAYEGALYREVVEDVGVKYNYDCYIFVGFNLLQKVEQTLFSKLKSDGKACFYWDFDKYYMPKEPSPVHEAGYYIGQYLKYFPNELNSHDDELYDNLRHPKEMTYISAPTENIQARYIADWLRENGRIEAGRKTAIVLCNEDLLPTVIHCLPPEATQVNITTGYPLSQSPVAALVSQLLVLRSYNKSNRRCRYRLSSISPLLRHPYARYISENSGRLLARLRSERRFFPEEKELTIDEGLTLLFHTEPSDAPENLQTCRWLLTLIRRIAINLSAQRMEATDPLMQESLFRMYTLLNRLCALIEEEDLAVDSNTLERLIQQLVSSTSIPFHGEPAVGIQVMGMLETRNIDFDNILILSCNEGNMPKGLNDASFIPHAIRQAYGLTTTDHKVAISSYYFHRLIQRAKHVTLVYNNATEEGKTGEMSRFMLQLLVESHQKIARQTLQAGRKPIFSKPTPIEKGEDVMQRLTQQLDYISPTAINRYLRCPLQFYYNQVAGIKEPENMEEEEIDNRSFGNIFHRASELIYKEHVHRETVTETDIDRFLKSPHLLAAIVKQAFDEELFNIKEANRQPMNYNGLQLINQKVIVHYLKQLLQIDRRLAPFTIQGLEKKVITSFTITTSQGTLNIKVGGMVDRLDRVSDNQGGVLLRVVDYKTGSGQQPRLSDVEEVFDTTKILTKHSDYYLQTLLYSLIVRTSKEYNPDDLPVSPALLFIQHSGADNYDPTLFFGKERIADVRDYAEEYETRFMQVLTEIYEPSIPFIPTDNPRICATCPYRQLCNI</sequence>
<dbReference type="InterPro" id="IPR038726">
    <property type="entry name" value="PDDEXK_AddAB-type"/>
</dbReference>
<dbReference type="BioCyc" id="PMAR862515-HMP:GMOO-230-MONOMER"/>
<dbReference type="SUPFAM" id="SSF52540">
    <property type="entry name" value="P-loop containing nucleoside triphosphate hydrolases"/>
    <property type="match status" value="1"/>
</dbReference>
<gene>
    <name evidence="2" type="ORF">HMPREF0658_0220</name>
</gene>
<dbReference type="EMBL" id="AEEI01000008">
    <property type="protein sequence ID" value="EFM02845.1"/>
    <property type="molecule type" value="Genomic_DNA"/>
</dbReference>
<dbReference type="OrthoDB" id="9762792at2"/>
<dbReference type="RefSeq" id="WP_006947925.1">
    <property type="nucleotide sequence ID" value="NZ_BAJI01000005.1"/>
</dbReference>
<dbReference type="AlphaFoldDB" id="E0NPW9"/>
<dbReference type="eggNOG" id="COG3893">
    <property type="taxonomic scope" value="Bacteria"/>
</dbReference>
<dbReference type="InterPro" id="IPR027417">
    <property type="entry name" value="P-loop_NTPase"/>
</dbReference>
<keyword evidence="3" id="KW-1185">Reference proteome</keyword>